<dbReference type="RefSeq" id="WP_192624271.1">
    <property type="nucleotide sequence ID" value="NZ_JADBGG010000023.1"/>
</dbReference>
<evidence type="ECO:0000256" key="2">
    <source>
        <dbReference type="ARBA" id="ARBA00022475"/>
    </source>
</evidence>
<feature type="transmembrane region" description="Helical" evidence="6">
    <location>
        <begin position="357"/>
        <end position="382"/>
    </location>
</feature>
<feature type="transmembrane region" description="Helical" evidence="6">
    <location>
        <begin position="842"/>
        <end position="870"/>
    </location>
</feature>
<dbReference type="PANTHER" id="PTHR33406">
    <property type="entry name" value="MEMBRANE PROTEIN MJ1562-RELATED"/>
    <property type="match status" value="1"/>
</dbReference>
<feature type="transmembrane region" description="Helical" evidence="6">
    <location>
        <begin position="283"/>
        <end position="308"/>
    </location>
</feature>
<keyword evidence="2" id="KW-1003">Cell membrane</keyword>
<feature type="transmembrane region" description="Helical" evidence="6">
    <location>
        <begin position="328"/>
        <end position="351"/>
    </location>
</feature>
<organism evidence="8 9">
    <name type="scientific">Desulfomicrobium macestii</name>
    <dbReference type="NCBI Taxonomy" id="90731"/>
    <lineage>
        <taxon>Bacteria</taxon>
        <taxon>Pseudomonadati</taxon>
        <taxon>Thermodesulfobacteriota</taxon>
        <taxon>Desulfovibrionia</taxon>
        <taxon>Desulfovibrionales</taxon>
        <taxon>Desulfomicrobiaceae</taxon>
        <taxon>Desulfomicrobium</taxon>
    </lineage>
</organism>
<accession>A0ABR9H6B0</accession>
<keyword evidence="9" id="KW-1185">Reference proteome</keyword>
<sequence length="876" mass="96706">MFTLKSRIIEFSIRRYRWIAVAITLFTLSTGAFIPWITMDTDPENMLEQSAPVRTFHNESKTRFALSETIVIGVVNEGHPDGVFSPETLSRVFELTKFATSLRWENPDKPGLYSGVIEADMIAPSVAEHMAQNGPGSIRFEWLMPRPPTTREQALAIRDKALSNPLLKGQMISEDGKALCLYLPLTDKLLSYKIYEALQGKIAELGGEERYHIAGLPVAECAIGVEMFTQMTVAAPLTMAVIFGLLYFFFRKPALIFLPMIVATVAVVSALGLMIAFGHPVHILSSMLPIFLMPIAICDSVHVLSDFFETYTPAKGRGQTIREVMGRLFTPILYTSLTTAAGFLSFVTTSIPPARVFGVFVALGVMVAWAATVLLIPAYVMFIPERVLANFGQAARAREKVSRLTRILHATGRFAHNQAKLVLAAMVALIGVAIWGMTQINVNDNYAKRFSTSHPIRQADTALNSHFAGTYTAYMVLEGKEAGSPTEHDVARIRAHLLEVAAGFENDPAAPRIARDIADSLPAWANQSETMAGFLDLAVRQIENRRTKIPEAKSAVLDELKTALELEKERLKPFKRPDVLEYMAGLQAHLHGAGLIGKSTSLADIVRKVHQELIDGTPQNHRVPETIQGVAECCMQYQQSHRPHDLWHFVTPDFMQANIMLQFPRGDSTLTEQTVRAANAYIATHQPPADLLVRWAGLHYVNLHFQETMFWEMLASFGGSFVIVFVMMVILFRSVLWGSLCMLPLTLTIGAIYGVTGLVGKDYDMPVAVLSAISLGIAVDFAIHFLERARQLQRETGSWGAALPHVFGEPALAITRNVLIVALGFLPLMVAQLVPYKTTAVLLFGILAFSGVMTLVGLPAVLTVCQRWLFGTTRAR</sequence>
<evidence type="ECO:0000259" key="7">
    <source>
        <dbReference type="PROSITE" id="PS50156"/>
    </source>
</evidence>
<evidence type="ECO:0000256" key="6">
    <source>
        <dbReference type="SAM" id="Phobius"/>
    </source>
</evidence>
<dbReference type="Proteomes" id="UP000639010">
    <property type="component" value="Unassembled WGS sequence"/>
</dbReference>
<evidence type="ECO:0000313" key="9">
    <source>
        <dbReference type="Proteomes" id="UP000639010"/>
    </source>
</evidence>
<keyword evidence="3 6" id="KW-0812">Transmembrane</keyword>
<feature type="transmembrane region" description="Helical" evidence="6">
    <location>
        <begin position="16"/>
        <end position="37"/>
    </location>
</feature>
<feature type="transmembrane region" description="Helical" evidence="6">
    <location>
        <begin position="818"/>
        <end position="836"/>
    </location>
</feature>
<feature type="transmembrane region" description="Helical" evidence="6">
    <location>
        <begin position="709"/>
        <end position="732"/>
    </location>
</feature>
<feature type="transmembrane region" description="Helical" evidence="6">
    <location>
        <begin position="765"/>
        <end position="786"/>
    </location>
</feature>
<dbReference type="Pfam" id="PF03176">
    <property type="entry name" value="MMPL"/>
    <property type="match status" value="2"/>
</dbReference>
<dbReference type="PANTHER" id="PTHR33406:SF13">
    <property type="entry name" value="MEMBRANE PROTEIN YDFJ"/>
    <property type="match status" value="1"/>
</dbReference>
<evidence type="ECO:0000256" key="3">
    <source>
        <dbReference type="ARBA" id="ARBA00022692"/>
    </source>
</evidence>
<dbReference type="EMBL" id="JADBGG010000023">
    <property type="protein sequence ID" value="MBE1426246.1"/>
    <property type="molecule type" value="Genomic_DNA"/>
</dbReference>
<comment type="caution">
    <text evidence="8">The sequence shown here is derived from an EMBL/GenBank/DDBJ whole genome shotgun (WGS) entry which is preliminary data.</text>
</comment>
<dbReference type="Gene3D" id="1.20.1640.10">
    <property type="entry name" value="Multidrug efflux transporter AcrB transmembrane domain"/>
    <property type="match status" value="2"/>
</dbReference>
<evidence type="ECO:0000256" key="1">
    <source>
        <dbReference type="ARBA" id="ARBA00004651"/>
    </source>
</evidence>
<protein>
    <submittedName>
        <fullName evidence="8">RND superfamily exporter protein</fullName>
    </submittedName>
</protein>
<proteinExistence type="predicted"/>
<keyword evidence="5 6" id="KW-0472">Membrane</keyword>
<evidence type="ECO:0000256" key="4">
    <source>
        <dbReference type="ARBA" id="ARBA00022989"/>
    </source>
</evidence>
<dbReference type="InterPro" id="IPR050545">
    <property type="entry name" value="Mycobact_MmpL"/>
</dbReference>
<name>A0ABR9H6B0_9BACT</name>
<feature type="transmembrane region" description="Helical" evidence="6">
    <location>
        <begin position="739"/>
        <end position="759"/>
    </location>
</feature>
<dbReference type="InterPro" id="IPR004869">
    <property type="entry name" value="MMPL_dom"/>
</dbReference>
<keyword evidence="4 6" id="KW-1133">Transmembrane helix</keyword>
<comment type="subcellular location">
    <subcellularLocation>
        <location evidence="1">Cell membrane</location>
        <topology evidence="1">Multi-pass membrane protein</topology>
    </subcellularLocation>
</comment>
<feature type="transmembrane region" description="Helical" evidence="6">
    <location>
        <begin position="421"/>
        <end position="438"/>
    </location>
</feature>
<gene>
    <name evidence="8" type="ORF">H4684_002910</name>
</gene>
<dbReference type="InterPro" id="IPR000731">
    <property type="entry name" value="SSD"/>
</dbReference>
<evidence type="ECO:0000313" key="8">
    <source>
        <dbReference type="EMBL" id="MBE1426246.1"/>
    </source>
</evidence>
<feature type="domain" description="SSD" evidence="7">
    <location>
        <begin position="252"/>
        <end position="382"/>
    </location>
</feature>
<dbReference type="SUPFAM" id="SSF82866">
    <property type="entry name" value="Multidrug efflux transporter AcrB transmembrane domain"/>
    <property type="match status" value="2"/>
</dbReference>
<feature type="transmembrane region" description="Helical" evidence="6">
    <location>
        <begin position="227"/>
        <end position="249"/>
    </location>
</feature>
<feature type="transmembrane region" description="Helical" evidence="6">
    <location>
        <begin position="256"/>
        <end position="277"/>
    </location>
</feature>
<evidence type="ECO:0000256" key="5">
    <source>
        <dbReference type="ARBA" id="ARBA00023136"/>
    </source>
</evidence>
<reference evidence="8 9" key="1">
    <citation type="submission" date="2020-10" db="EMBL/GenBank/DDBJ databases">
        <title>Genomic Encyclopedia of Type Strains, Phase IV (KMG-IV): sequencing the most valuable type-strain genomes for metagenomic binning, comparative biology and taxonomic classification.</title>
        <authorList>
            <person name="Goeker M."/>
        </authorList>
    </citation>
    <scope>NUCLEOTIDE SEQUENCE [LARGE SCALE GENOMIC DNA]</scope>
    <source>
        <strain evidence="8 9">DSM 4194</strain>
    </source>
</reference>
<dbReference type="PROSITE" id="PS50156">
    <property type="entry name" value="SSD"/>
    <property type="match status" value="1"/>
</dbReference>